<dbReference type="RefSeq" id="WP_079706917.1">
    <property type="nucleotide sequence ID" value="NZ_FUZO01000002.1"/>
</dbReference>
<feature type="transmembrane region" description="Helical" evidence="1">
    <location>
        <begin position="6"/>
        <end position="30"/>
    </location>
</feature>
<evidence type="ECO:0000313" key="3">
    <source>
        <dbReference type="Proteomes" id="UP000190827"/>
    </source>
</evidence>
<gene>
    <name evidence="2" type="ORF">SAMN06295973_3257</name>
</gene>
<reference evidence="2 3" key="1">
    <citation type="submission" date="2017-02" db="EMBL/GenBank/DDBJ databases">
        <authorList>
            <person name="Varghese N."/>
            <person name="Submissions S."/>
        </authorList>
    </citation>
    <scope>NUCLEOTIDE SEQUENCE [LARGE SCALE GENOMIC DNA]</scope>
    <source>
        <strain evidence="2 3">VKM Ac-1787</strain>
    </source>
</reference>
<feature type="transmembrane region" description="Helical" evidence="1">
    <location>
        <begin position="83"/>
        <end position="101"/>
    </location>
</feature>
<keyword evidence="1" id="KW-0812">Transmembrane</keyword>
<name>A0ABY1LQH0_9MICO</name>
<dbReference type="EMBL" id="FUZO01000002">
    <property type="protein sequence ID" value="SKC70887.1"/>
    <property type="molecule type" value="Genomic_DNA"/>
</dbReference>
<protein>
    <recommendedName>
        <fullName evidence="4">DUF998 domain-containing protein</fullName>
    </recommendedName>
</protein>
<sequence length="203" mass="20506">MSQPIFVLASVLFGCRLLLLIALHVVPGGIHPVRDTVSDYAVADSRTTRTLATVSSWSAAAAWAALGAGVLTDVSLGDSRLGVGGWLLVLGGLLAAMPFVPTDRTGSSTTAGGRVHLLVAVAWFTLGYSTISPLGRLLGGAPGAVLGVLDPIAAVALAALVVSLLVRPLRPHSFGLAERAFILVVTVAPLIASVGLAATGSGR</sequence>
<evidence type="ECO:0000313" key="2">
    <source>
        <dbReference type="EMBL" id="SKC70887.1"/>
    </source>
</evidence>
<comment type="caution">
    <text evidence="2">The sequence shown here is derived from an EMBL/GenBank/DDBJ whole genome shotgun (WGS) entry which is preliminary data.</text>
</comment>
<evidence type="ECO:0000256" key="1">
    <source>
        <dbReference type="SAM" id="Phobius"/>
    </source>
</evidence>
<keyword evidence="3" id="KW-1185">Reference proteome</keyword>
<dbReference type="Pfam" id="PF06197">
    <property type="entry name" value="DUF998"/>
    <property type="match status" value="1"/>
</dbReference>
<accession>A0ABY1LQH0</accession>
<keyword evidence="1" id="KW-1133">Transmembrane helix</keyword>
<evidence type="ECO:0008006" key="4">
    <source>
        <dbReference type="Google" id="ProtNLM"/>
    </source>
</evidence>
<keyword evidence="1" id="KW-0472">Membrane</keyword>
<feature type="transmembrane region" description="Helical" evidence="1">
    <location>
        <begin position="113"/>
        <end position="131"/>
    </location>
</feature>
<dbReference type="InterPro" id="IPR009339">
    <property type="entry name" value="DUF998"/>
</dbReference>
<organism evidence="2 3">
    <name type="scientific">Plantibacter cousiniae</name>
    <name type="common">nom. nud.</name>
    <dbReference type="NCBI Taxonomy" id="199709"/>
    <lineage>
        <taxon>Bacteria</taxon>
        <taxon>Bacillati</taxon>
        <taxon>Actinomycetota</taxon>
        <taxon>Actinomycetes</taxon>
        <taxon>Micrococcales</taxon>
        <taxon>Microbacteriaceae</taxon>
        <taxon>Plantibacter</taxon>
    </lineage>
</organism>
<proteinExistence type="predicted"/>
<dbReference type="Proteomes" id="UP000190827">
    <property type="component" value="Unassembled WGS sequence"/>
</dbReference>
<feature type="transmembrane region" description="Helical" evidence="1">
    <location>
        <begin position="181"/>
        <end position="200"/>
    </location>
</feature>
<feature type="transmembrane region" description="Helical" evidence="1">
    <location>
        <begin position="151"/>
        <end position="169"/>
    </location>
</feature>
<feature type="transmembrane region" description="Helical" evidence="1">
    <location>
        <begin position="51"/>
        <end position="71"/>
    </location>
</feature>